<keyword evidence="10" id="KW-0482">Metalloprotease</keyword>
<evidence type="ECO:0000256" key="4">
    <source>
        <dbReference type="ARBA" id="ARBA00022670"/>
    </source>
</evidence>
<keyword evidence="5 13" id="KW-0812">Transmembrane</keyword>
<evidence type="ECO:0000256" key="12">
    <source>
        <dbReference type="SAM" id="MobiDB-lite"/>
    </source>
</evidence>
<feature type="domain" description="Peptidase M50" evidence="14">
    <location>
        <begin position="189"/>
        <end position="223"/>
    </location>
</feature>
<feature type="transmembrane region" description="Helical" evidence="13">
    <location>
        <begin position="60"/>
        <end position="77"/>
    </location>
</feature>
<keyword evidence="6" id="KW-0479">Metal-binding</keyword>
<evidence type="ECO:0000256" key="9">
    <source>
        <dbReference type="ARBA" id="ARBA00022989"/>
    </source>
</evidence>
<comment type="similarity">
    <text evidence="3">Belongs to the peptidase M50B family.</text>
</comment>
<evidence type="ECO:0000256" key="1">
    <source>
        <dbReference type="ARBA" id="ARBA00001947"/>
    </source>
</evidence>
<reference evidence="15 16" key="1">
    <citation type="submission" date="2018-06" db="EMBL/GenBank/DDBJ databases">
        <title>Genomic Encyclopedia of Archaeal and Bacterial Type Strains, Phase II (KMG-II): from individual species to whole genera.</title>
        <authorList>
            <person name="Goeker M."/>
        </authorList>
    </citation>
    <scope>NUCLEOTIDE SEQUENCE [LARGE SCALE GENOMIC DNA]</scope>
    <source>
        <strain evidence="15 16">ATCC BAA-1881</strain>
    </source>
</reference>
<evidence type="ECO:0000256" key="5">
    <source>
        <dbReference type="ARBA" id="ARBA00022692"/>
    </source>
</evidence>
<organism evidence="15 16">
    <name type="scientific">Thermosporothrix hazakensis</name>
    <dbReference type="NCBI Taxonomy" id="644383"/>
    <lineage>
        <taxon>Bacteria</taxon>
        <taxon>Bacillati</taxon>
        <taxon>Chloroflexota</taxon>
        <taxon>Ktedonobacteria</taxon>
        <taxon>Ktedonobacterales</taxon>
        <taxon>Thermosporotrichaceae</taxon>
        <taxon>Thermosporothrix</taxon>
    </lineage>
</organism>
<dbReference type="AlphaFoldDB" id="A0A326UBP5"/>
<dbReference type="GO" id="GO:0008237">
    <property type="term" value="F:metallopeptidase activity"/>
    <property type="evidence" value="ECO:0007669"/>
    <property type="project" value="UniProtKB-KW"/>
</dbReference>
<name>A0A326UBP5_THEHA</name>
<keyword evidence="11 13" id="KW-0472">Membrane</keyword>
<dbReference type="EMBL" id="QKUF01000001">
    <property type="protein sequence ID" value="PZW35917.1"/>
    <property type="molecule type" value="Genomic_DNA"/>
</dbReference>
<feature type="transmembrane region" description="Helical" evidence="13">
    <location>
        <begin position="226"/>
        <end position="244"/>
    </location>
</feature>
<keyword evidence="16" id="KW-1185">Reference proteome</keyword>
<comment type="caution">
    <text evidence="15">The sequence shown here is derived from an EMBL/GenBank/DDBJ whole genome shotgun (WGS) entry which is preliminary data.</text>
</comment>
<keyword evidence="8" id="KW-0862">Zinc</keyword>
<dbReference type="Pfam" id="PF02163">
    <property type="entry name" value="Peptidase_M50"/>
    <property type="match status" value="2"/>
</dbReference>
<comment type="subcellular location">
    <subcellularLocation>
        <location evidence="2">Membrane</location>
        <topology evidence="2">Multi-pass membrane protein</topology>
    </subcellularLocation>
</comment>
<dbReference type="PANTHER" id="PTHR39188">
    <property type="entry name" value="MEMBRANE-ASSOCIATED ZINC METALLOPROTEASE M50B"/>
    <property type="match status" value="1"/>
</dbReference>
<feature type="transmembrane region" description="Helical" evidence="13">
    <location>
        <begin position="191"/>
        <end position="214"/>
    </location>
</feature>
<dbReference type="RefSeq" id="WP_111317547.1">
    <property type="nucleotide sequence ID" value="NZ_BIFX01000001.1"/>
</dbReference>
<sequence>MYYQNTPEQQPDYTRPDYYQESSYPPQEMQEYRGPQCMEGYTAEPVKEQQPAAEGGQKRGGILGLGAAILSVGAWLLKFKGLAFLLKFGWAGLSAVASIAIYSIAYGWQFAAGLVALLFIHEMGHAVAMKIKGIPIGPMIFVPMLGAAVIMKEMPRNAKDEAEVGIAGPVAGAISAGVCLLIAQWQPESGSLWAALAYFGFFLNLFNLLPVVPLDGGRVVAAIDKRIWVLGFVGLLAVQIWQWFHGNPSFWLLVIVLMAAGQFFARGGKAQTPEEQAYRESYYAVPLSSRILISVLYFGLAAVLYLGMSMAHAMILPY</sequence>
<keyword evidence="4 15" id="KW-0645">Protease</keyword>
<evidence type="ECO:0000256" key="2">
    <source>
        <dbReference type="ARBA" id="ARBA00004141"/>
    </source>
</evidence>
<evidence type="ECO:0000256" key="6">
    <source>
        <dbReference type="ARBA" id="ARBA00022723"/>
    </source>
</evidence>
<feature type="transmembrane region" description="Helical" evidence="13">
    <location>
        <begin position="250"/>
        <end position="268"/>
    </location>
</feature>
<feature type="transmembrane region" description="Helical" evidence="13">
    <location>
        <begin position="133"/>
        <end position="152"/>
    </location>
</feature>
<evidence type="ECO:0000256" key="11">
    <source>
        <dbReference type="ARBA" id="ARBA00023136"/>
    </source>
</evidence>
<accession>A0A326UBP5</accession>
<evidence type="ECO:0000259" key="14">
    <source>
        <dbReference type="Pfam" id="PF02163"/>
    </source>
</evidence>
<gene>
    <name evidence="15" type="ORF">EI42_00083</name>
</gene>
<dbReference type="CDD" id="cd06160">
    <property type="entry name" value="S2P-M50_like_2"/>
    <property type="match status" value="1"/>
</dbReference>
<evidence type="ECO:0000256" key="8">
    <source>
        <dbReference type="ARBA" id="ARBA00022833"/>
    </source>
</evidence>
<evidence type="ECO:0000313" key="15">
    <source>
        <dbReference type="EMBL" id="PZW35917.1"/>
    </source>
</evidence>
<feature type="transmembrane region" description="Helical" evidence="13">
    <location>
        <begin position="164"/>
        <end position="185"/>
    </location>
</feature>
<protein>
    <submittedName>
        <fullName evidence="15">Zn-dependent protease</fullName>
    </submittedName>
</protein>
<feature type="compositionally biased region" description="Polar residues" evidence="12">
    <location>
        <begin position="1"/>
        <end position="12"/>
    </location>
</feature>
<keyword evidence="7" id="KW-0378">Hydrolase</keyword>
<keyword evidence="9 13" id="KW-1133">Transmembrane helix</keyword>
<dbReference type="InterPro" id="IPR008915">
    <property type="entry name" value="Peptidase_M50"/>
</dbReference>
<dbReference type="OrthoDB" id="9781963at2"/>
<evidence type="ECO:0000313" key="16">
    <source>
        <dbReference type="Proteomes" id="UP000248806"/>
    </source>
</evidence>
<feature type="transmembrane region" description="Helical" evidence="13">
    <location>
        <begin position="89"/>
        <end position="121"/>
    </location>
</feature>
<evidence type="ECO:0000256" key="10">
    <source>
        <dbReference type="ARBA" id="ARBA00023049"/>
    </source>
</evidence>
<feature type="region of interest" description="Disordered" evidence="12">
    <location>
        <begin position="1"/>
        <end position="31"/>
    </location>
</feature>
<dbReference type="GO" id="GO:0016020">
    <property type="term" value="C:membrane"/>
    <property type="evidence" value="ECO:0007669"/>
    <property type="project" value="UniProtKB-SubCell"/>
</dbReference>
<comment type="cofactor">
    <cofactor evidence="1">
        <name>Zn(2+)</name>
        <dbReference type="ChEBI" id="CHEBI:29105"/>
    </cofactor>
</comment>
<feature type="transmembrane region" description="Helical" evidence="13">
    <location>
        <begin position="289"/>
        <end position="315"/>
    </location>
</feature>
<dbReference type="GO" id="GO:0006508">
    <property type="term" value="P:proteolysis"/>
    <property type="evidence" value="ECO:0007669"/>
    <property type="project" value="UniProtKB-KW"/>
</dbReference>
<dbReference type="PANTHER" id="PTHR39188:SF3">
    <property type="entry name" value="STAGE IV SPORULATION PROTEIN FB"/>
    <property type="match status" value="1"/>
</dbReference>
<evidence type="ECO:0000256" key="13">
    <source>
        <dbReference type="SAM" id="Phobius"/>
    </source>
</evidence>
<proteinExistence type="inferred from homology"/>
<feature type="domain" description="Peptidase M50" evidence="14">
    <location>
        <begin position="110"/>
        <end position="183"/>
    </location>
</feature>
<evidence type="ECO:0000256" key="7">
    <source>
        <dbReference type="ARBA" id="ARBA00022801"/>
    </source>
</evidence>
<evidence type="ECO:0000256" key="3">
    <source>
        <dbReference type="ARBA" id="ARBA00007931"/>
    </source>
</evidence>
<dbReference type="GO" id="GO:0046872">
    <property type="term" value="F:metal ion binding"/>
    <property type="evidence" value="ECO:0007669"/>
    <property type="project" value="UniProtKB-KW"/>
</dbReference>
<dbReference type="Proteomes" id="UP000248806">
    <property type="component" value="Unassembled WGS sequence"/>
</dbReference>